<accession>A0A545TUJ0</accession>
<dbReference type="Gene3D" id="1.10.10.10">
    <property type="entry name" value="Winged helix-like DNA-binding domain superfamily/Winged helix DNA-binding domain"/>
    <property type="match status" value="1"/>
</dbReference>
<evidence type="ECO:0000313" key="7">
    <source>
        <dbReference type="Proteomes" id="UP000315252"/>
    </source>
</evidence>
<dbReference type="Gene3D" id="3.40.50.1360">
    <property type="match status" value="1"/>
</dbReference>
<dbReference type="EMBL" id="VHSH01000003">
    <property type="protein sequence ID" value="TQV80884.1"/>
    <property type="molecule type" value="Genomic_DNA"/>
</dbReference>
<dbReference type="InterPro" id="IPR050313">
    <property type="entry name" value="Carb_Metab_HTH_regulators"/>
</dbReference>
<dbReference type="PANTHER" id="PTHR30363">
    <property type="entry name" value="HTH-TYPE TRANSCRIPTIONAL REGULATOR SRLR-RELATED"/>
    <property type="match status" value="1"/>
</dbReference>
<protein>
    <submittedName>
        <fullName evidence="6">DeoR/GlpR transcriptional regulator</fullName>
    </submittedName>
</protein>
<organism evidence="6 7">
    <name type="scientific">Denitrobaculum tricleocarpae</name>
    <dbReference type="NCBI Taxonomy" id="2591009"/>
    <lineage>
        <taxon>Bacteria</taxon>
        <taxon>Pseudomonadati</taxon>
        <taxon>Pseudomonadota</taxon>
        <taxon>Alphaproteobacteria</taxon>
        <taxon>Rhodospirillales</taxon>
        <taxon>Rhodospirillaceae</taxon>
        <taxon>Denitrobaculum</taxon>
    </lineage>
</organism>
<dbReference type="SUPFAM" id="SSF46785">
    <property type="entry name" value="Winged helix' DNA-binding domain"/>
    <property type="match status" value="1"/>
</dbReference>
<keyword evidence="3" id="KW-0238">DNA-binding</keyword>
<dbReference type="PROSITE" id="PS00894">
    <property type="entry name" value="HTH_DEOR_1"/>
    <property type="match status" value="1"/>
</dbReference>
<dbReference type="SMART" id="SM00420">
    <property type="entry name" value="HTH_DEOR"/>
    <property type="match status" value="1"/>
</dbReference>
<dbReference type="Pfam" id="PF08220">
    <property type="entry name" value="HTH_DeoR"/>
    <property type="match status" value="1"/>
</dbReference>
<reference evidence="6 7" key="1">
    <citation type="submission" date="2019-06" db="EMBL/GenBank/DDBJ databases">
        <title>Whole genome sequence for Rhodospirillaceae sp. R148.</title>
        <authorList>
            <person name="Wang G."/>
        </authorList>
    </citation>
    <scope>NUCLEOTIDE SEQUENCE [LARGE SCALE GENOMIC DNA]</scope>
    <source>
        <strain evidence="6 7">R148</strain>
    </source>
</reference>
<dbReference type="OrthoDB" id="5685843at2"/>
<proteinExistence type="predicted"/>
<dbReference type="InterPro" id="IPR018356">
    <property type="entry name" value="Tscrpt_reg_HTH_DeoR_CS"/>
</dbReference>
<dbReference type="InterPro" id="IPR014036">
    <property type="entry name" value="DeoR-like_C"/>
</dbReference>
<evidence type="ECO:0000256" key="1">
    <source>
        <dbReference type="ARBA" id="ARBA00022491"/>
    </source>
</evidence>
<dbReference type="GO" id="GO:0003700">
    <property type="term" value="F:DNA-binding transcription factor activity"/>
    <property type="evidence" value="ECO:0007669"/>
    <property type="project" value="InterPro"/>
</dbReference>
<dbReference type="SMART" id="SM01134">
    <property type="entry name" value="DeoRC"/>
    <property type="match status" value="1"/>
</dbReference>
<dbReference type="SUPFAM" id="SSF100950">
    <property type="entry name" value="NagB/RpiA/CoA transferase-like"/>
    <property type="match status" value="1"/>
</dbReference>
<evidence type="ECO:0000313" key="6">
    <source>
        <dbReference type="EMBL" id="TQV80884.1"/>
    </source>
</evidence>
<keyword evidence="4" id="KW-0804">Transcription</keyword>
<dbReference type="InterPro" id="IPR036388">
    <property type="entry name" value="WH-like_DNA-bd_sf"/>
</dbReference>
<dbReference type="PRINTS" id="PR00037">
    <property type="entry name" value="HTHLACR"/>
</dbReference>
<dbReference type="PROSITE" id="PS51000">
    <property type="entry name" value="HTH_DEOR_2"/>
    <property type="match status" value="1"/>
</dbReference>
<dbReference type="Proteomes" id="UP000315252">
    <property type="component" value="Unassembled WGS sequence"/>
</dbReference>
<keyword evidence="1" id="KW-0678">Repressor</keyword>
<gene>
    <name evidence="6" type="ORF">FKG95_12105</name>
</gene>
<dbReference type="InterPro" id="IPR037171">
    <property type="entry name" value="NagB/RpiA_transferase-like"/>
</dbReference>
<dbReference type="InterPro" id="IPR001034">
    <property type="entry name" value="DeoR_HTH"/>
</dbReference>
<dbReference type="InterPro" id="IPR036390">
    <property type="entry name" value="WH_DNA-bd_sf"/>
</dbReference>
<dbReference type="PANTHER" id="PTHR30363:SF4">
    <property type="entry name" value="GLYCEROL-3-PHOSPHATE REGULON REPRESSOR"/>
    <property type="match status" value="1"/>
</dbReference>
<keyword evidence="2" id="KW-0805">Transcription regulation</keyword>
<evidence type="ECO:0000256" key="4">
    <source>
        <dbReference type="ARBA" id="ARBA00023163"/>
    </source>
</evidence>
<dbReference type="AlphaFoldDB" id="A0A545TUJ0"/>
<feature type="domain" description="HTH deoR-type" evidence="5">
    <location>
        <begin position="7"/>
        <end position="62"/>
    </location>
</feature>
<evidence type="ECO:0000256" key="3">
    <source>
        <dbReference type="ARBA" id="ARBA00023125"/>
    </source>
</evidence>
<dbReference type="GO" id="GO:0003677">
    <property type="term" value="F:DNA binding"/>
    <property type="evidence" value="ECO:0007669"/>
    <property type="project" value="UniProtKB-KW"/>
</dbReference>
<keyword evidence="7" id="KW-1185">Reference proteome</keyword>
<dbReference type="Pfam" id="PF00455">
    <property type="entry name" value="DeoRC"/>
    <property type="match status" value="1"/>
</dbReference>
<name>A0A545TUJ0_9PROT</name>
<comment type="caution">
    <text evidence="6">The sequence shown here is derived from an EMBL/GenBank/DDBJ whole genome shotgun (WGS) entry which is preliminary data.</text>
</comment>
<dbReference type="RefSeq" id="WP_142896598.1">
    <property type="nucleotide sequence ID" value="NZ_ML660054.1"/>
</dbReference>
<sequence length="258" mass="27693">MLPSLDAQLRHEHIRSLLGKNGNVRVTELAEDLDVSVVTIRADLGYLEERSELRRNRGGAVQMPPHRNEQALEVTSLACQDEKERIAKRAARLIEDNDTIIIDVGSTLTALAQAFPPDLRNVVVITNALNIAMILESHPGVTLIVTGGTLRPLQHSLVNPLGGGLLAQVNADKAFIGCNGVHPEKGFTNSNLQEAEIKQAMLAASARVYFLADHTKLNAVSTAAIAPLSCAEMLITDNAAAREHLKLLKASGLAVDVA</sequence>
<evidence type="ECO:0000256" key="2">
    <source>
        <dbReference type="ARBA" id="ARBA00023015"/>
    </source>
</evidence>
<evidence type="ECO:0000259" key="5">
    <source>
        <dbReference type="PROSITE" id="PS51000"/>
    </source>
</evidence>